<dbReference type="Gene3D" id="2.30.30.40">
    <property type="entry name" value="SH3 Domains"/>
    <property type="match status" value="1"/>
</dbReference>
<dbReference type="InterPro" id="IPR010466">
    <property type="entry name" value="DUF1058"/>
</dbReference>
<keyword evidence="1" id="KW-0732">Signal</keyword>
<evidence type="ECO:0000256" key="1">
    <source>
        <dbReference type="SAM" id="SignalP"/>
    </source>
</evidence>
<evidence type="ECO:0000313" key="2">
    <source>
        <dbReference type="EMBL" id="BAT27195.1"/>
    </source>
</evidence>
<feature type="chain" id="PRO_5006057928" description="Aspartyl-tRNA synthetase" evidence="1">
    <location>
        <begin position="43"/>
        <end position="195"/>
    </location>
</feature>
<accession>A0A0P0YZR9</accession>
<name>A0A0P0YZR9_9HYPH</name>
<proteinExistence type="predicted"/>
<sequence length="195" mass="21932">MPEMSLIHRALAPLRFRVRNRVLTKPLLVALSVLALALPVAAQQANEDAADPDRLPLPRFVSFKSEPVNLRVGPGRDFPIAWRYAKRGLPMEIIQEFEQWRRVRDSEGSEGWVYYSLLSGQRTALAAPWRKGEDVKLNVRRAAAAESAPVALLEPGVVVRVEECTGTVCRVQVADRTGWMDQNQLWGVYPGESFR</sequence>
<organism evidence="2">
    <name type="scientific">Aureimonas frigidaquae</name>
    <dbReference type="NCBI Taxonomy" id="424757"/>
    <lineage>
        <taxon>Bacteria</taxon>
        <taxon>Pseudomonadati</taxon>
        <taxon>Pseudomonadota</taxon>
        <taxon>Alphaproteobacteria</taxon>
        <taxon>Hyphomicrobiales</taxon>
        <taxon>Aurantimonadaceae</taxon>
        <taxon>Aureimonas</taxon>
    </lineage>
</organism>
<dbReference type="EMBL" id="LC066375">
    <property type="protein sequence ID" value="BAT27195.1"/>
    <property type="molecule type" value="Genomic_DNA"/>
</dbReference>
<reference evidence="2" key="1">
    <citation type="journal article" date="2015" name="Proc. Natl. Acad. Sci. U.S.A.">
        <title>Bacterial clade with the ribosomal RNA operon on a small plasmid rather than the chromosome.</title>
        <authorList>
            <person name="Anda M."/>
            <person name="Ohtsubo Y."/>
            <person name="Okubo T."/>
            <person name="Sugawara M."/>
            <person name="Nagata Y."/>
            <person name="Tsuda M."/>
            <person name="Minamisawa K."/>
            <person name="Mitsui H."/>
        </authorList>
    </citation>
    <scope>NUCLEOTIDE SEQUENCE</scope>
    <source>
        <strain evidence="2">JCM 14755</strain>
    </source>
</reference>
<protein>
    <recommendedName>
        <fullName evidence="3">Aspartyl-tRNA synthetase</fullName>
    </recommendedName>
</protein>
<evidence type="ECO:0008006" key="3">
    <source>
        <dbReference type="Google" id="ProtNLM"/>
    </source>
</evidence>
<dbReference type="Pfam" id="PF06347">
    <property type="entry name" value="SH3_4"/>
    <property type="match status" value="2"/>
</dbReference>
<feature type="signal peptide" evidence="1">
    <location>
        <begin position="1"/>
        <end position="42"/>
    </location>
</feature>
<dbReference type="AlphaFoldDB" id="A0A0P0YZR9"/>